<dbReference type="EMBL" id="QDEB01001680">
    <property type="protein sequence ID" value="RZC43137.1"/>
    <property type="molecule type" value="Genomic_DNA"/>
</dbReference>
<feature type="transmembrane region" description="Helical" evidence="1">
    <location>
        <begin position="846"/>
        <end position="868"/>
    </location>
</feature>
<organism evidence="3 4">
    <name type="scientific">Asbolus verrucosus</name>
    <name type="common">Desert ironclad beetle</name>
    <dbReference type="NCBI Taxonomy" id="1661398"/>
    <lineage>
        <taxon>Eukaryota</taxon>
        <taxon>Metazoa</taxon>
        <taxon>Ecdysozoa</taxon>
        <taxon>Arthropoda</taxon>
        <taxon>Hexapoda</taxon>
        <taxon>Insecta</taxon>
        <taxon>Pterygota</taxon>
        <taxon>Neoptera</taxon>
        <taxon>Endopterygota</taxon>
        <taxon>Coleoptera</taxon>
        <taxon>Polyphaga</taxon>
        <taxon>Cucujiformia</taxon>
        <taxon>Tenebrionidae</taxon>
        <taxon>Pimeliinae</taxon>
        <taxon>Asbolus</taxon>
    </lineage>
</organism>
<dbReference type="GO" id="GO:0031267">
    <property type="term" value="F:small GTPase binding"/>
    <property type="evidence" value="ECO:0007669"/>
    <property type="project" value="TreeGrafter"/>
</dbReference>
<protein>
    <recommendedName>
        <fullName evidence="2">CCZ1/INTU/HSP4 first Longin domain-containing protein</fullName>
    </recommendedName>
</protein>
<dbReference type="Pfam" id="PF19031">
    <property type="entry name" value="Intu_longin_1"/>
    <property type="match status" value="1"/>
</dbReference>
<name>A0A482WE34_ASBVE</name>
<dbReference type="GO" id="GO:0016192">
    <property type="term" value="P:vesicle-mediated transport"/>
    <property type="evidence" value="ECO:0007669"/>
    <property type="project" value="InterPro"/>
</dbReference>
<dbReference type="GO" id="GO:0005765">
    <property type="term" value="C:lysosomal membrane"/>
    <property type="evidence" value="ECO:0007669"/>
    <property type="project" value="TreeGrafter"/>
</dbReference>
<sequence>MTTQSAKTVDREMMIIFVYDSQMLQKEEDDPSTAILYFHPTWVSDQQKTALCGQLMGTVHCVKSIFSVPKIVSLQSGKFFVKEYGRYLMAVGTDRNIADWLLKHRANTMSSLISFFHQDIEMMSKLYDNNAKLSAKLYQLFETYLKYLFLGGNIFSYCPSIKLPKSASNVFLEAIQILQCCQEINYVMGGTLLYHNKVVATQLSSDITKRIVLTDPYRIKCPAEVPTVNFELPLGVQLLQVYISSKEYFKLHEEATKGRNIFQYLTKPVISAMKRDQSIIFTAVPEEDSDHSLVIKTEKPSGSQNRPKFLNLKNKTTDVDVKKPVSNTPFYGQTSVCSTPMTDLSKVLHSKPMSICINLTKDAKIEEQSDKNLTPVVNCTKNLDNIDKTVPYLKVTSNLYDRKKYSSMYDVREKMKCINKSITMKYYNMELTEKYNISIDKTPDEVKVFKTIADPNYPIFRPDGTVISHPFYKDYLTNQMELITTEIKDEEIQEKSLFEDFDSNLGDFVKSVAPVKKVPDKVVENIEISTLPPKKSNLEHRKSLTLPLKSLSIDGTEQTTSPIRRHSSGVLLTPLMSKLSSFDERSSGFCSRDTTPSEFRMFTPTQQPSFPFGFKKPKKFLYENEDSLHKCVLFVCGQQDMVVTLLLQDEACSSLELITKLWEICTENLGKLEKQLHHCLETYPGGGVQNDSELYSYLYLDPDWDTIHRGGPWGSAELGALTFFHRDFQETTNLVEILMSVKMRTLRWLKVLNLVTSTIFILYTIANIVATTLILQKKLTRIDQIIWGYQIIFMMPFFPYVFGVLFETRELLAPFLIVTIYSAVVNICLSIAVFHVDFGPFNSTELVMAYSFCAVLSVLCCDGVIYGYQCGKSEVFYHQAANGNAGLPTPADPMSNVPLKAKRRLERDHSIILL</sequence>
<keyword evidence="1" id="KW-1133">Transmembrane helix</keyword>
<evidence type="ECO:0000313" key="4">
    <source>
        <dbReference type="Proteomes" id="UP000292052"/>
    </source>
</evidence>
<dbReference type="PANTHER" id="PTHR14407">
    <property type="entry name" value="HERMANSKY-PUDLAK SYNDROME 4 PROTEIN LIGHT-EAR PROTEIN-RELATED"/>
    <property type="match status" value="1"/>
</dbReference>
<dbReference type="InterPro" id="IPR043987">
    <property type="entry name" value="CCZ1/INTU/HSP4_longin_1"/>
</dbReference>
<gene>
    <name evidence="3" type="ORF">BDFB_002659</name>
</gene>
<proteinExistence type="predicted"/>
<accession>A0A482WE34</accession>
<dbReference type="GO" id="GO:0006605">
    <property type="term" value="P:protein targeting"/>
    <property type="evidence" value="ECO:0007669"/>
    <property type="project" value="TreeGrafter"/>
</dbReference>
<feature type="transmembrane region" description="Helical" evidence="1">
    <location>
        <begin position="751"/>
        <end position="775"/>
    </location>
</feature>
<dbReference type="GO" id="GO:0005085">
    <property type="term" value="F:guanyl-nucleotide exchange factor activity"/>
    <property type="evidence" value="ECO:0007669"/>
    <property type="project" value="TreeGrafter"/>
</dbReference>
<keyword evidence="4" id="KW-1185">Reference proteome</keyword>
<keyword evidence="1" id="KW-0812">Transmembrane</keyword>
<evidence type="ECO:0000259" key="2">
    <source>
        <dbReference type="Pfam" id="PF19031"/>
    </source>
</evidence>
<comment type="caution">
    <text evidence="3">The sequence shown here is derived from an EMBL/GenBank/DDBJ whole genome shotgun (WGS) entry which is preliminary data.</text>
</comment>
<dbReference type="Proteomes" id="UP000292052">
    <property type="component" value="Unassembled WGS sequence"/>
</dbReference>
<feature type="domain" description="CCZ1/INTU/HSP4 first Longin" evidence="2">
    <location>
        <begin position="13"/>
        <end position="118"/>
    </location>
</feature>
<reference evidence="3 4" key="1">
    <citation type="submission" date="2017-03" db="EMBL/GenBank/DDBJ databases">
        <title>Genome of the blue death feigning beetle - Asbolus verrucosus.</title>
        <authorList>
            <person name="Rider S.D."/>
        </authorList>
    </citation>
    <scope>NUCLEOTIDE SEQUENCE [LARGE SCALE GENOMIC DNA]</scope>
    <source>
        <strain evidence="3">Butters</strain>
        <tissue evidence="3">Head and leg muscle</tissue>
    </source>
</reference>
<dbReference type="AlphaFoldDB" id="A0A482WE34"/>
<dbReference type="PANTHER" id="PTHR14407:SF9">
    <property type="entry name" value="BLOC-3 COMPLEX MEMBER HPS4"/>
    <property type="match status" value="1"/>
</dbReference>
<feature type="transmembrane region" description="Helical" evidence="1">
    <location>
        <begin position="812"/>
        <end position="834"/>
    </location>
</feature>
<evidence type="ECO:0000256" key="1">
    <source>
        <dbReference type="SAM" id="Phobius"/>
    </source>
</evidence>
<evidence type="ECO:0000313" key="3">
    <source>
        <dbReference type="EMBL" id="RZC43137.1"/>
    </source>
</evidence>
<dbReference type="GO" id="GO:0031410">
    <property type="term" value="C:cytoplasmic vesicle"/>
    <property type="evidence" value="ECO:0007669"/>
    <property type="project" value="TreeGrafter"/>
</dbReference>
<dbReference type="GO" id="GO:0031085">
    <property type="term" value="C:BLOC-3 complex"/>
    <property type="evidence" value="ECO:0007669"/>
    <property type="project" value="TreeGrafter"/>
</dbReference>
<keyword evidence="1" id="KW-0472">Membrane</keyword>
<feature type="transmembrane region" description="Helical" evidence="1">
    <location>
        <begin position="787"/>
        <end position="806"/>
    </location>
</feature>
<dbReference type="OrthoDB" id="16754at2759"/>
<dbReference type="InterPro" id="IPR026091">
    <property type="entry name" value="HPS4"/>
</dbReference>